<accession>A0AAU9CEW1</accession>
<keyword evidence="5" id="KW-1185">Reference proteome</keyword>
<dbReference type="Proteomes" id="UP001348817">
    <property type="component" value="Chromosome"/>
</dbReference>
<dbReference type="KEGG" id="fax:FUAX_08450"/>
<feature type="region of interest" description="Disordered" evidence="2">
    <location>
        <begin position="494"/>
        <end position="528"/>
    </location>
</feature>
<organism evidence="4 5">
    <name type="scientific">Fulvitalea axinellae</name>
    <dbReference type="NCBI Taxonomy" id="1182444"/>
    <lineage>
        <taxon>Bacteria</taxon>
        <taxon>Pseudomonadati</taxon>
        <taxon>Bacteroidota</taxon>
        <taxon>Cytophagia</taxon>
        <taxon>Cytophagales</taxon>
        <taxon>Persicobacteraceae</taxon>
        <taxon>Fulvitalea</taxon>
    </lineage>
</organism>
<dbReference type="PANTHER" id="PTHR12558:SF44">
    <property type="entry name" value="TETRATRICOPEPTIDE REPEAT-CONTAINING PROTEIN"/>
    <property type="match status" value="1"/>
</dbReference>
<keyword evidence="3" id="KW-0732">Signal</keyword>
<evidence type="ECO:0000313" key="5">
    <source>
        <dbReference type="Proteomes" id="UP001348817"/>
    </source>
</evidence>
<dbReference type="SUPFAM" id="SSF81901">
    <property type="entry name" value="HCP-like"/>
    <property type="match status" value="1"/>
</dbReference>
<feature type="chain" id="PRO_5043986747" description="Tetratricopeptide repeat protein" evidence="3">
    <location>
        <begin position="24"/>
        <end position="874"/>
    </location>
</feature>
<dbReference type="GO" id="GO:0051301">
    <property type="term" value="P:cell division"/>
    <property type="evidence" value="ECO:0007669"/>
    <property type="project" value="TreeGrafter"/>
</dbReference>
<feature type="repeat" description="TPR" evidence="1">
    <location>
        <begin position="220"/>
        <end position="253"/>
    </location>
</feature>
<proteinExistence type="predicted"/>
<evidence type="ECO:0000256" key="1">
    <source>
        <dbReference type="PROSITE-ProRule" id="PRU00339"/>
    </source>
</evidence>
<dbReference type="AlphaFoldDB" id="A0AAU9CEW1"/>
<dbReference type="Pfam" id="PF13174">
    <property type="entry name" value="TPR_6"/>
    <property type="match status" value="1"/>
</dbReference>
<dbReference type="RefSeq" id="WP_338393675.1">
    <property type="nucleotide sequence ID" value="NZ_AP025314.1"/>
</dbReference>
<dbReference type="PANTHER" id="PTHR12558">
    <property type="entry name" value="CELL DIVISION CYCLE 16,23,27"/>
    <property type="match status" value="1"/>
</dbReference>
<name>A0AAU9CEW1_9BACT</name>
<dbReference type="InterPro" id="IPR011990">
    <property type="entry name" value="TPR-like_helical_dom_sf"/>
</dbReference>
<sequence length="874" mass="99764">MTSNRIRNTIAAVIAALVMWGCAADNTGVSGQLYHNTTARYNAYFYAREILKEAKAEIEKAQEDHYEGTLPLLRSVDSTHTFSQKEKLEEVIKKASIAIQRHPSSQWTDDCYVLVGQARLYLNEFDNAVETFKFVNTKSEDDDTRHQALIHLIRTFVENKMPDNAVSVEDFILKEKLSKENAKRFGVARASLYQHLGEDKKVVEYLAEVAPQLTRREERARTFFILGQHFQKLGKGPEAYESYRRCLRSNPSYELDFHARLNMAQVTTLGDAGSLKKARKYFNKLLRDKKNEDFQDKIFYEIGQFEARQDNIDGAVDAYRKSISKSKGNVRQKAYSYLRLGEIHYEKFRDFKSAKNYYDSALTSLPKTDPDYLRISKRQKVLDKFAKAYYTIVEQDSLLRLSSRDSSSVMAELMARIKARKDAEKKAARQAAKRLRRQPGRAFQTGAGQAYNFGATESPTGEWYFHDPATVSAGRAQFRQVWGQLELRDNWNRASAERTQDEGGDNPDDGLAIAGENTPGGKARRKPEAELIQEEASVAFAKIPFSASAKAEASKKIENAYYDLGKIYRFDLSDTTEAVKTFDTMLERFPETEYEPEVLYSLYLMLKPTDAARAEVVKNILLSEFPDTIYAKLLINPNYSEEKNARTLAMLKKYDEAYTFFKADSLVIATNLADDALRVYGDIPESDRFRILKILVRGKTDGYYPYKADLNTFLKDRPESPFKAYAEKLLKAADAYKAEVDRQKSIHFIPDFKTPHSFVVIYPNEKEYAESVPKAVEAFMALYNQSGKLASAQLALDKRRMMAVVEVFADKTAAMRFYGAFNGENGPFKALKANEIHNFVINKDNMHILTRSKAVTDYMRFFEANYLLGAPEGL</sequence>
<feature type="signal peptide" evidence="3">
    <location>
        <begin position="1"/>
        <end position="23"/>
    </location>
</feature>
<evidence type="ECO:0000256" key="2">
    <source>
        <dbReference type="SAM" id="MobiDB-lite"/>
    </source>
</evidence>
<evidence type="ECO:0000313" key="4">
    <source>
        <dbReference type="EMBL" id="BDD08413.1"/>
    </source>
</evidence>
<dbReference type="InterPro" id="IPR019734">
    <property type="entry name" value="TPR_rpt"/>
</dbReference>
<protein>
    <recommendedName>
        <fullName evidence="6">Tetratricopeptide repeat protein</fullName>
    </recommendedName>
</protein>
<gene>
    <name evidence="4" type="ORF">FUAX_08450</name>
</gene>
<reference evidence="4 5" key="1">
    <citation type="submission" date="2021-12" db="EMBL/GenBank/DDBJ databases">
        <title>Genome sequencing of bacteria with rrn-lacking chromosome and rrn-plasmid.</title>
        <authorList>
            <person name="Anda M."/>
            <person name="Iwasaki W."/>
        </authorList>
    </citation>
    <scope>NUCLEOTIDE SEQUENCE [LARGE SCALE GENOMIC DNA]</scope>
    <source>
        <strain evidence="4 5">DSM 100852</strain>
    </source>
</reference>
<evidence type="ECO:0008006" key="6">
    <source>
        <dbReference type="Google" id="ProtNLM"/>
    </source>
</evidence>
<dbReference type="SMART" id="SM00028">
    <property type="entry name" value="TPR"/>
    <property type="match status" value="4"/>
</dbReference>
<dbReference type="PROSITE" id="PS50005">
    <property type="entry name" value="TPR"/>
    <property type="match status" value="1"/>
</dbReference>
<evidence type="ECO:0000256" key="3">
    <source>
        <dbReference type="SAM" id="SignalP"/>
    </source>
</evidence>
<dbReference type="Gene3D" id="1.25.40.10">
    <property type="entry name" value="Tetratricopeptide repeat domain"/>
    <property type="match status" value="3"/>
</dbReference>
<dbReference type="EMBL" id="AP025314">
    <property type="protein sequence ID" value="BDD08413.1"/>
    <property type="molecule type" value="Genomic_DNA"/>
</dbReference>
<keyword evidence="1" id="KW-0802">TPR repeat</keyword>